<reference evidence="1" key="2">
    <citation type="journal article" date="2021" name="Genome Biol. Evol.">
        <title>Developing a high-quality reference genome for a parasitic bivalve with doubly uniparental inheritance (Bivalvia: Unionida).</title>
        <authorList>
            <person name="Smith C.H."/>
        </authorList>
    </citation>
    <scope>NUCLEOTIDE SEQUENCE</scope>
    <source>
        <strain evidence="1">CHS0354</strain>
        <tissue evidence="1">Mantle</tissue>
    </source>
</reference>
<protein>
    <submittedName>
        <fullName evidence="1">Uncharacterized protein</fullName>
    </submittedName>
</protein>
<dbReference type="AlphaFoldDB" id="A0AAE0VLA3"/>
<proteinExistence type="predicted"/>
<organism evidence="1 2">
    <name type="scientific">Potamilus streckersoni</name>
    <dbReference type="NCBI Taxonomy" id="2493646"/>
    <lineage>
        <taxon>Eukaryota</taxon>
        <taxon>Metazoa</taxon>
        <taxon>Spiralia</taxon>
        <taxon>Lophotrochozoa</taxon>
        <taxon>Mollusca</taxon>
        <taxon>Bivalvia</taxon>
        <taxon>Autobranchia</taxon>
        <taxon>Heteroconchia</taxon>
        <taxon>Palaeoheterodonta</taxon>
        <taxon>Unionida</taxon>
        <taxon>Unionoidea</taxon>
        <taxon>Unionidae</taxon>
        <taxon>Ambleminae</taxon>
        <taxon>Lampsilini</taxon>
        <taxon>Potamilus</taxon>
    </lineage>
</organism>
<name>A0AAE0VLA3_9BIVA</name>
<reference evidence="1" key="3">
    <citation type="submission" date="2023-05" db="EMBL/GenBank/DDBJ databases">
        <authorList>
            <person name="Smith C.H."/>
        </authorList>
    </citation>
    <scope>NUCLEOTIDE SEQUENCE</scope>
    <source>
        <strain evidence="1">CHS0354</strain>
        <tissue evidence="1">Mantle</tissue>
    </source>
</reference>
<evidence type="ECO:0000313" key="2">
    <source>
        <dbReference type="Proteomes" id="UP001195483"/>
    </source>
</evidence>
<comment type="caution">
    <text evidence="1">The sequence shown here is derived from an EMBL/GenBank/DDBJ whole genome shotgun (WGS) entry which is preliminary data.</text>
</comment>
<accession>A0AAE0VLA3</accession>
<dbReference type="Proteomes" id="UP001195483">
    <property type="component" value="Unassembled WGS sequence"/>
</dbReference>
<sequence>MALAGIYSGIYSTVIRTIFSFSSDITASDLMFNRLPVKQIFNRPCCIRKSKIVVDYDFEMDIIGMVVRECAVIVDIIGTVVLECAVIVDIIGTVVQECAVIVDIIGAVERECVVIVDTLGRLYVNVP</sequence>
<gene>
    <name evidence="1" type="ORF">CHS0354_026012</name>
</gene>
<evidence type="ECO:0000313" key="1">
    <source>
        <dbReference type="EMBL" id="KAK3581806.1"/>
    </source>
</evidence>
<keyword evidence="2" id="KW-1185">Reference proteome</keyword>
<dbReference type="EMBL" id="JAEAOA010001551">
    <property type="protein sequence ID" value="KAK3581806.1"/>
    <property type="molecule type" value="Genomic_DNA"/>
</dbReference>
<reference evidence="1" key="1">
    <citation type="journal article" date="2021" name="Genome Biol. Evol.">
        <title>A High-Quality Reference Genome for a Parasitic Bivalve with Doubly Uniparental Inheritance (Bivalvia: Unionida).</title>
        <authorList>
            <person name="Smith C.H."/>
        </authorList>
    </citation>
    <scope>NUCLEOTIDE SEQUENCE</scope>
    <source>
        <strain evidence="1">CHS0354</strain>
    </source>
</reference>